<keyword evidence="3" id="KW-1185">Reference proteome</keyword>
<protein>
    <submittedName>
        <fullName evidence="2">GNAT family N-acetyltransferase</fullName>
    </submittedName>
</protein>
<reference evidence="3" key="1">
    <citation type="submission" date="2018-02" db="EMBL/GenBank/DDBJ databases">
        <title>Genome sequencing of Solimonas sp. HR-BB.</title>
        <authorList>
            <person name="Lee Y."/>
            <person name="Jeon C.O."/>
        </authorList>
    </citation>
    <scope>NUCLEOTIDE SEQUENCE [LARGE SCALE GENOMIC DNA]</scope>
    <source>
        <strain evidence="3">HR-U</strain>
    </source>
</reference>
<organism evidence="2 3">
    <name type="scientific">Siphonobacter curvatus</name>
    <dbReference type="NCBI Taxonomy" id="2094562"/>
    <lineage>
        <taxon>Bacteria</taxon>
        <taxon>Pseudomonadati</taxon>
        <taxon>Bacteroidota</taxon>
        <taxon>Cytophagia</taxon>
        <taxon>Cytophagales</taxon>
        <taxon>Cytophagaceae</taxon>
        <taxon>Siphonobacter</taxon>
    </lineage>
</organism>
<dbReference type="InterPro" id="IPR000182">
    <property type="entry name" value="GNAT_dom"/>
</dbReference>
<evidence type="ECO:0000259" key="1">
    <source>
        <dbReference type="PROSITE" id="PS51186"/>
    </source>
</evidence>
<dbReference type="CDD" id="cd04301">
    <property type="entry name" value="NAT_SF"/>
    <property type="match status" value="1"/>
</dbReference>
<sequence>MLPVFHIQSISAQETYSLRHQVLWPDRPLASVKLTDDEQGLHYGAFYEGQLIGVISVFAETSDRFRFRKFAVNASWQGRGVGSALLTEVIAQVRTKKARILWCDARLTAQSFYERFGMQMEGEVFYKNEVAYAKYRLEMV</sequence>
<dbReference type="SUPFAM" id="SSF55729">
    <property type="entry name" value="Acyl-CoA N-acyltransferases (Nat)"/>
    <property type="match status" value="1"/>
</dbReference>
<accession>A0A2S7IHU8</accession>
<dbReference type="RefSeq" id="WP_104715028.1">
    <property type="nucleotide sequence ID" value="NZ_PTRA01000004.1"/>
</dbReference>
<dbReference type="Proteomes" id="UP000239590">
    <property type="component" value="Unassembled WGS sequence"/>
</dbReference>
<keyword evidence="2" id="KW-0808">Transferase</keyword>
<dbReference type="GO" id="GO:0016747">
    <property type="term" value="F:acyltransferase activity, transferring groups other than amino-acyl groups"/>
    <property type="evidence" value="ECO:0007669"/>
    <property type="project" value="InterPro"/>
</dbReference>
<feature type="domain" description="N-acetyltransferase" evidence="1">
    <location>
        <begin position="2"/>
        <end position="138"/>
    </location>
</feature>
<gene>
    <name evidence="2" type="ORF">C5O19_19285</name>
</gene>
<dbReference type="PROSITE" id="PS51186">
    <property type="entry name" value="GNAT"/>
    <property type="match status" value="1"/>
</dbReference>
<name>A0A2S7IHU8_9BACT</name>
<comment type="caution">
    <text evidence="2">The sequence shown here is derived from an EMBL/GenBank/DDBJ whole genome shotgun (WGS) entry which is preliminary data.</text>
</comment>
<evidence type="ECO:0000313" key="3">
    <source>
        <dbReference type="Proteomes" id="UP000239590"/>
    </source>
</evidence>
<dbReference type="AlphaFoldDB" id="A0A2S7IHU8"/>
<dbReference type="EMBL" id="PTRA01000004">
    <property type="protein sequence ID" value="PQA55564.1"/>
    <property type="molecule type" value="Genomic_DNA"/>
</dbReference>
<dbReference type="Pfam" id="PF13673">
    <property type="entry name" value="Acetyltransf_10"/>
    <property type="match status" value="1"/>
</dbReference>
<dbReference type="Gene3D" id="3.40.630.30">
    <property type="match status" value="1"/>
</dbReference>
<dbReference type="InterPro" id="IPR016181">
    <property type="entry name" value="Acyl_CoA_acyltransferase"/>
</dbReference>
<evidence type="ECO:0000313" key="2">
    <source>
        <dbReference type="EMBL" id="PQA55564.1"/>
    </source>
</evidence>
<dbReference type="OrthoDB" id="1178186at2"/>
<proteinExistence type="predicted"/>